<dbReference type="STRING" id="1036779.SAMN04515666_110223"/>
<organism evidence="2 3">
    <name type="scientific">Bosea lupini</name>
    <dbReference type="NCBI Taxonomy" id="1036779"/>
    <lineage>
        <taxon>Bacteria</taxon>
        <taxon>Pseudomonadati</taxon>
        <taxon>Pseudomonadota</taxon>
        <taxon>Alphaproteobacteria</taxon>
        <taxon>Hyphomicrobiales</taxon>
        <taxon>Boseaceae</taxon>
        <taxon>Bosea</taxon>
    </lineage>
</organism>
<reference evidence="3" key="1">
    <citation type="submission" date="2016-10" db="EMBL/GenBank/DDBJ databases">
        <authorList>
            <person name="Varghese N."/>
            <person name="Submissions S."/>
        </authorList>
    </citation>
    <scope>NUCLEOTIDE SEQUENCE [LARGE SCALE GENOMIC DNA]</scope>
    <source>
        <strain evidence="3">LMG 26383,CCUG 61248,R- 45681</strain>
    </source>
</reference>
<gene>
    <name evidence="2" type="ORF">SAMN04515666_110223</name>
</gene>
<dbReference type="RefSeq" id="WP_091841294.1">
    <property type="nucleotide sequence ID" value="NZ_FOAN01000010.1"/>
</dbReference>
<keyword evidence="1" id="KW-0472">Membrane</keyword>
<protein>
    <submittedName>
        <fullName evidence="2">Uncharacterized protein</fullName>
    </submittedName>
</protein>
<dbReference type="AlphaFoldDB" id="A0A1H7XZ09"/>
<dbReference type="Proteomes" id="UP000199664">
    <property type="component" value="Unassembled WGS sequence"/>
</dbReference>
<proteinExistence type="predicted"/>
<feature type="transmembrane region" description="Helical" evidence="1">
    <location>
        <begin position="20"/>
        <end position="37"/>
    </location>
</feature>
<sequence length="103" mass="11496">MIRIDLNNAASARLVRLPRWASWLVMAGAFVVGVLIFLVAASLALILVPLVIAGGAFAAWQMRRRMRAAGIDPQNPFERRRPETARGEIVDAEYRVIEPGERR</sequence>
<accession>A0A1H7XZ09</accession>
<evidence type="ECO:0000313" key="2">
    <source>
        <dbReference type="EMBL" id="SEM38348.1"/>
    </source>
</evidence>
<keyword evidence="3" id="KW-1185">Reference proteome</keyword>
<name>A0A1H7XZ09_9HYPH</name>
<evidence type="ECO:0000313" key="3">
    <source>
        <dbReference type="Proteomes" id="UP000199664"/>
    </source>
</evidence>
<dbReference type="EMBL" id="FOAN01000010">
    <property type="protein sequence ID" value="SEM38348.1"/>
    <property type="molecule type" value="Genomic_DNA"/>
</dbReference>
<evidence type="ECO:0000256" key="1">
    <source>
        <dbReference type="SAM" id="Phobius"/>
    </source>
</evidence>
<feature type="transmembrane region" description="Helical" evidence="1">
    <location>
        <begin position="43"/>
        <end position="60"/>
    </location>
</feature>
<keyword evidence="1" id="KW-1133">Transmembrane helix</keyword>
<keyword evidence="1" id="KW-0812">Transmembrane</keyword>
<dbReference type="OrthoDB" id="8162745at2"/>